<dbReference type="RefSeq" id="WP_275820398.1">
    <property type="nucleotide sequence ID" value="NZ_JARHUD010000002.1"/>
</dbReference>
<reference evidence="1 2" key="1">
    <citation type="submission" date="2023-03" db="EMBL/GenBank/DDBJ databases">
        <title>Fodinicurvata sp. CAU 1616 isolated from sea sendiment.</title>
        <authorList>
            <person name="Kim W."/>
        </authorList>
    </citation>
    <scope>NUCLEOTIDE SEQUENCE [LARGE SCALE GENOMIC DNA]</scope>
    <source>
        <strain evidence="1 2">CAU 1616</strain>
    </source>
</reference>
<accession>A0ABT5YK04</accession>
<gene>
    <name evidence="1" type="ORF">P2G67_04350</name>
</gene>
<dbReference type="EMBL" id="JARHUD010000002">
    <property type="protein sequence ID" value="MDF2095202.1"/>
    <property type="molecule type" value="Genomic_DNA"/>
</dbReference>
<protein>
    <submittedName>
        <fullName evidence="1">Uncharacterized protein</fullName>
    </submittedName>
</protein>
<sequence length="99" mass="10897">MARKNQKKPKSRGSRPLPLPVLWTDMLAASMETIARRSLLIATGNFTLTEYQRMVCEKAKALQGTALAAATGTPTPEALLAPWHRIAKANAKRLRRAQS</sequence>
<comment type="caution">
    <text evidence="1">The sequence shown here is derived from an EMBL/GenBank/DDBJ whole genome shotgun (WGS) entry which is preliminary data.</text>
</comment>
<dbReference type="Proteomes" id="UP001215503">
    <property type="component" value="Unassembled WGS sequence"/>
</dbReference>
<proteinExistence type="predicted"/>
<evidence type="ECO:0000313" key="2">
    <source>
        <dbReference type="Proteomes" id="UP001215503"/>
    </source>
</evidence>
<name>A0ABT5YK04_9PROT</name>
<keyword evidence="2" id="KW-1185">Reference proteome</keyword>
<organism evidence="1 2">
    <name type="scientific">Aquibaculum arenosum</name>
    <dbReference type="NCBI Taxonomy" id="3032591"/>
    <lineage>
        <taxon>Bacteria</taxon>
        <taxon>Pseudomonadati</taxon>
        <taxon>Pseudomonadota</taxon>
        <taxon>Alphaproteobacteria</taxon>
        <taxon>Rhodospirillales</taxon>
        <taxon>Rhodovibrionaceae</taxon>
        <taxon>Aquibaculum</taxon>
    </lineage>
</organism>
<evidence type="ECO:0000313" key="1">
    <source>
        <dbReference type="EMBL" id="MDF2095202.1"/>
    </source>
</evidence>